<dbReference type="AlphaFoldDB" id="A0A5B7FCM2"/>
<evidence type="ECO:0000313" key="2">
    <source>
        <dbReference type="Proteomes" id="UP000324222"/>
    </source>
</evidence>
<accession>A0A5B7FCM2</accession>
<protein>
    <submittedName>
        <fullName evidence="1">Uncharacterized protein</fullName>
    </submittedName>
</protein>
<evidence type="ECO:0000313" key="1">
    <source>
        <dbReference type="EMBL" id="MPC45370.1"/>
    </source>
</evidence>
<gene>
    <name evidence="1" type="ORF">E2C01_039068</name>
</gene>
<keyword evidence="2" id="KW-1185">Reference proteome</keyword>
<name>A0A5B7FCM2_PORTR</name>
<proteinExistence type="predicted"/>
<dbReference type="Proteomes" id="UP000324222">
    <property type="component" value="Unassembled WGS sequence"/>
</dbReference>
<organism evidence="1 2">
    <name type="scientific">Portunus trituberculatus</name>
    <name type="common">Swimming crab</name>
    <name type="synonym">Neptunus trituberculatus</name>
    <dbReference type="NCBI Taxonomy" id="210409"/>
    <lineage>
        <taxon>Eukaryota</taxon>
        <taxon>Metazoa</taxon>
        <taxon>Ecdysozoa</taxon>
        <taxon>Arthropoda</taxon>
        <taxon>Crustacea</taxon>
        <taxon>Multicrustacea</taxon>
        <taxon>Malacostraca</taxon>
        <taxon>Eumalacostraca</taxon>
        <taxon>Eucarida</taxon>
        <taxon>Decapoda</taxon>
        <taxon>Pleocyemata</taxon>
        <taxon>Brachyura</taxon>
        <taxon>Eubrachyura</taxon>
        <taxon>Portunoidea</taxon>
        <taxon>Portunidae</taxon>
        <taxon>Portuninae</taxon>
        <taxon>Portunus</taxon>
    </lineage>
</organism>
<dbReference type="EMBL" id="VSRR010006693">
    <property type="protein sequence ID" value="MPC45370.1"/>
    <property type="molecule type" value="Genomic_DNA"/>
</dbReference>
<reference evidence="1 2" key="1">
    <citation type="submission" date="2019-05" db="EMBL/GenBank/DDBJ databases">
        <title>Another draft genome of Portunus trituberculatus and its Hox gene families provides insights of decapod evolution.</title>
        <authorList>
            <person name="Jeong J.-H."/>
            <person name="Song I."/>
            <person name="Kim S."/>
            <person name="Choi T."/>
            <person name="Kim D."/>
            <person name="Ryu S."/>
            <person name="Kim W."/>
        </authorList>
    </citation>
    <scope>NUCLEOTIDE SEQUENCE [LARGE SCALE GENOMIC DNA]</scope>
    <source>
        <tissue evidence="1">Muscle</tissue>
    </source>
</reference>
<sequence length="60" mass="6632">MLGDIRDLGCVVLVSDQLCPSRLGWSIHAFSQRLCLTSDSRHNASRQLATPQEGACFLTR</sequence>
<comment type="caution">
    <text evidence="1">The sequence shown here is derived from an EMBL/GenBank/DDBJ whole genome shotgun (WGS) entry which is preliminary data.</text>
</comment>